<dbReference type="HOGENOM" id="CLU_000445_92_3_6"/>
<dbReference type="CDD" id="cd00077">
    <property type="entry name" value="HDc"/>
    <property type="match status" value="1"/>
</dbReference>
<protein>
    <submittedName>
        <fullName evidence="2">Metal dependent phosphohydrolase</fullName>
    </submittedName>
</protein>
<accession>E6WUM1</accession>
<dbReference type="PANTHER" id="PTHR43155:SF2">
    <property type="entry name" value="CYCLIC DI-GMP PHOSPHODIESTERASE PA4108"/>
    <property type="match status" value="1"/>
</dbReference>
<evidence type="ECO:0000259" key="1">
    <source>
        <dbReference type="PROSITE" id="PS51832"/>
    </source>
</evidence>
<evidence type="ECO:0000313" key="3">
    <source>
        <dbReference type="Proteomes" id="UP000008632"/>
    </source>
</evidence>
<dbReference type="InterPro" id="IPR037522">
    <property type="entry name" value="HD_GYP_dom"/>
</dbReference>
<dbReference type="EMBL" id="CP002446">
    <property type="protein sequence ID" value="ADV27723.1"/>
    <property type="molecule type" value="Genomic_DNA"/>
</dbReference>
<dbReference type="PROSITE" id="PS51832">
    <property type="entry name" value="HD_GYP"/>
    <property type="match status" value="1"/>
</dbReference>
<sequence length="201" mass="21970">MFDPSLAPPLPGGASAPLRVLSLALEQRDAYTEGHCDRVCRLAFLLGRRFDLDAVRLGHLALAARFHDAGKIGVRDEVLLHPGQLDAPAREDMRMHAVFGERLFLATGREDAADVARLIRHHHEAFDGSGYPDGLAGEAIPLEVRILSVADGYDAMTSARPYRGAMPSKRAMETLAGERGQRIDPEVYRQLQAVLRAGPDI</sequence>
<dbReference type="AlphaFoldDB" id="E6WUM1"/>
<proteinExistence type="predicted"/>
<dbReference type="STRING" id="743721.Psesu_1881"/>
<dbReference type="SMART" id="SM00471">
    <property type="entry name" value="HDc"/>
    <property type="match status" value="1"/>
</dbReference>
<dbReference type="SUPFAM" id="SSF109604">
    <property type="entry name" value="HD-domain/PDEase-like"/>
    <property type="match status" value="1"/>
</dbReference>
<dbReference type="Gene3D" id="1.10.3210.10">
    <property type="entry name" value="Hypothetical protein af1432"/>
    <property type="match status" value="1"/>
</dbReference>
<dbReference type="eggNOG" id="COG2206">
    <property type="taxonomic scope" value="Bacteria"/>
</dbReference>
<dbReference type="OrthoDB" id="9802066at2"/>
<name>E6WUM1_PSEUU</name>
<dbReference type="InterPro" id="IPR003607">
    <property type="entry name" value="HD/PDEase_dom"/>
</dbReference>
<dbReference type="RefSeq" id="WP_013535551.1">
    <property type="nucleotide sequence ID" value="NC_014924.1"/>
</dbReference>
<gene>
    <name evidence="2" type="ordered locus">Psesu_1881</name>
</gene>
<reference evidence="2 3" key="1">
    <citation type="submission" date="2011-01" db="EMBL/GenBank/DDBJ databases">
        <title>Complete sequence of Pseudoxanthomonas suwonensis 11-1.</title>
        <authorList>
            <consortium name="US DOE Joint Genome Institute"/>
            <person name="Lucas S."/>
            <person name="Copeland A."/>
            <person name="Lapidus A."/>
            <person name="Cheng J.-F."/>
            <person name="Goodwin L."/>
            <person name="Pitluck S."/>
            <person name="Teshima H."/>
            <person name="Detter J.C."/>
            <person name="Han C."/>
            <person name="Tapia R."/>
            <person name="Land M."/>
            <person name="Hauser L."/>
            <person name="Kyrpides N."/>
            <person name="Ivanova N."/>
            <person name="Ovchinnikova G."/>
            <person name="Siebers A.K."/>
            <person name="Allgaier M."/>
            <person name="Thelen M.P."/>
            <person name="Hugenholtz P."/>
            <person name="Gladden J."/>
            <person name="Woyke T."/>
        </authorList>
    </citation>
    <scope>NUCLEOTIDE SEQUENCE [LARGE SCALE GENOMIC DNA]</scope>
    <source>
        <strain evidence="3">11-1</strain>
    </source>
</reference>
<dbReference type="KEGG" id="psu:Psesu_1881"/>
<organism evidence="2 3">
    <name type="scientific">Pseudoxanthomonas suwonensis (strain 11-1)</name>
    <dbReference type="NCBI Taxonomy" id="743721"/>
    <lineage>
        <taxon>Bacteria</taxon>
        <taxon>Pseudomonadati</taxon>
        <taxon>Pseudomonadota</taxon>
        <taxon>Gammaproteobacteria</taxon>
        <taxon>Lysobacterales</taxon>
        <taxon>Lysobacteraceae</taxon>
        <taxon>Pseudoxanthomonas</taxon>
    </lineage>
</organism>
<keyword evidence="2" id="KW-0378">Hydrolase</keyword>
<dbReference type="Proteomes" id="UP000008632">
    <property type="component" value="Chromosome"/>
</dbReference>
<dbReference type="PANTHER" id="PTHR43155">
    <property type="entry name" value="CYCLIC DI-GMP PHOSPHODIESTERASE PA4108-RELATED"/>
    <property type="match status" value="1"/>
</dbReference>
<evidence type="ECO:0000313" key="2">
    <source>
        <dbReference type="EMBL" id="ADV27723.1"/>
    </source>
</evidence>
<dbReference type="Pfam" id="PF13487">
    <property type="entry name" value="HD_5"/>
    <property type="match status" value="1"/>
</dbReference>
<dbReference type="GO" id="GO:0008081">
    <property type="term" value="F:phosphoric diester hydrolase activity"/>
    <property type="evidence" value="ECO:0007669"/>
    <property type="project" value="UniProtKB-ARBA"/>
</dbReference>
<keyword evidence="3" id="KW-1185">Reference proteome</keyword>
<feature type="domain" description="HD-GYP" evidence="1">
    <location>
        <begin position="10"/>
        <end position="201"/>
    </location>
</feature>